<name>A0A0G1GA94_9BACT</name>
<dbReference type="EMBL" id="LCFP01000013">
    <property type="protein sequence ID" value="KKS95878.1"/>
    <property type="molecule type" value="Genomic_DNA"/>
</dbReference>
<accession>A0A0G1GA94</accession>
<dbReference type="Gene3D" id="1.20.120.1600">
    <property type="match status" value="1"/>
</dbReference>
<dbReference type="SFLD" id="SFLDS00003">
    <property type="entry name" value="Haloacid_Dehalogenase"/>
    <property type="match status" value="1"/>
</dbReference>
<dbReference type="AlphaFoldDB" id="A0A0G1GA94"/>
<dbReference type="Pfam" id="PF00702">
    <property type="entry name" value="Hydrolase"/>
    <property type="match status" value="1"/>
</dbReference>
<comment type="caution">
    <text evidence="1">The sequence shown here is derived from an EMBL/GenBank/DDBJ whole genome shotgun (WGS) entry which is preliminary data.</text>
</comment>
<dbReference type="STRING" id="1618443.UV73_C0013G0023"/>
<dbReference type="InterPro" id="IPR023214">
    <property type="entry name" value="HAD_sf"/>
</dbReference>
<dbReference type="Proteomes" id="UP000034894">
    <property type="component" value="Unassembled WGS sequence"/>
</dbReference>
<dbReference type="InterPro" id="IPR036412">
    <property type="entry name" value="HAD-like_sf"/>
</dbReference>
<dbReference type="SFLD" id="SFLDG01129">
    <property type="entry name" value="C1.5:_HAD__Beta-PGM__Phosphata"/>
    <property type="match status" value="1"/>
</dbReference>
<protein>
    <submittedName>
        <fullName evidence="1">Uncharacterized protein</fullName>
    </submittedName>
</protein>
<gene>
    <name evidence="1" type="ORF">UV73_C0013G0023</name>
</gene>
<dbReference type="Gene3D" id="3.40.50.1000">
    <property type="entry name" value="HAD superfamily/HAD-like"/>
    <property type="match status" value="1"/>
</dbReference>
<sequence>MKVYFLDIDDCLIETSRLGKDELEALRTALEKLGLPRSAEITAEFKKSFHLLYDKHQGKPKTTEDESELEKYMDRLKVLQSEIISKWGQVKKWSRECFIYIAAEKYGVKLTSQQVSFSARLLWKSIAGHTPFYPDAKAFLHKLITRKIPFYLISSSDCRLTFDDRKNLFYYEPDYSKKLKIGRLKKLTGMGIPEENIFLGDPFDKPDPRIFRQALAKAKKVHGPGIHTVTIGDSPENDLEPAAVAGIKELVWINRHATLKSNHRFLTVPGFDSLKI</sequence>
<proteinExistence type="predicted"/>
<evidence type="ECO:0000313" key="2">
    <source>
        <dbReference type="Proteomes" id="UP000034894"/>
    </source>
</evidence>
<dbReference type="SUPFAM" id="SSF56784">
    <property type="entry name" value="HAD-like"/>
    <property type="match status" value="1"/>
</dbReference>
<evidence type="ECO:0000313" key="1">
    <source>
        <dbReference type="EMBL" id="KKS95878.1"/>
    </source>
</evidence>
<organism evidence="1 2">
    <name type="scientific">Candidatus Gottesmanbacteria bacterium GW2011_GWA2_43_14</name>
    <dbReference type="NCBI Taxonomy" id="1618443"/>
    <lineage>
        <taxon>Bacteria</taxon>
        <taxon>Candidatus Gottesmaniibacteriota</taxon>
    </lineage>
</organism>
<reference evidence="1 2" key="1">
    <citation type="journal article" date="2015" name="Nature">
        <title>rRNA introns, odd ribosomes, and small enigmatic genomes across a large radiation of phyla.</title>
        <authorList>
            <person name="Brown C.T."/>
            <person name="Hug L.A."/>
            <person name="Thomas B.C."/>
            <person name="Sharon I."/>
            <person name="Castelle C.J."/>
            <person name="Singh A."/>
            <person name="Wilkins M.J."/>
            <person name="Williams K.H."/>
            <person name="Banfield J.F."/>
        </authorList>
    </citation>
    <scope>NUCLEOTIDE SEQUENCE [LARGE SCALE GENOMIC DNA]</scope>
</reference>